<feature type="signal peptide" evidence="6">
    <location>
        <begin position="1"/>
        <end position="29"/>
    </location>
</feature>
<accession>A0A1M7JBA3</accession>
<dbReference type="Gene3D" id="1.25.40.390">
    <property type="match status" value="1"/>
</dbReference>
<dbReference type="InterPro" id="IPR011990">
    <property type="entry name" value="TPR-like_helical_dom_sf"/>
</dbReference>
<feature type="domain" description="SusD-like N-terminal" evidence="8">
    <location>
        <begin position="122"/>
        <end position="221"/>
    </location>
</feature>
<dbReference type="InterPro" id="IPR012944">
    <property type="entry name" value="SusD_RagB_dom"/>
</dbReference>
<dbReference type="Pfam" id="PF14322">
    <property type="entry name" value="SusD-like_3"/>
    <property type="match status" value="1"/>
</dbReference>
<dbReference type="PROSITE" id="PS51257">
    <property type="entry name" value="PROKAR_LIPOPROTEIN"/>
    <property type="match status" value="1"/>
</dbReference>
<evidence type="ECO:0000256" key="6">
    <source>
        <dbReference type="SAM" id="SignalP"/>
    </source>
</evidence>
<comment type="similarity">
    <text evidence="2">Belongs to the SusD family.</text>
</comment>
<sequence>MIGGMKKNYAWCCLILITCFVAVSSCKKAFEDKPLELLTIDYIFDENDPTGDQAFKWVTNIYSKIPTGYNRMLGGSSWAFNSNPRSNISLVPLECFSDDAVPSGDGNDGWNIIRGGYSPIATFDDTWGNCYSAIRAANIFLQNYQRVPWADSSRKVWLPNEARALRAFFYYELIRRYGGVPLLGDKIYDSNDRELLNLKRNSFEECVNYIVSELDRVKDSLRPDASLAGRATDADYGKMRKSIVLAIKAKVLLLAASPLFNPSSTPQKTFTGYAAYSAERWGAAADAAKALIDLGLYDLEANRYTLVLARANKEHIFFRMSDPRTDNVYAYYMSPPGFKPGNRNSEGRVSPTQEFVDAFPMKNGKPITDPTSGYNPANPYAGRDPRLEQTVFYNGAKWLQRPVETFEGGKDKPNDATLAAVQTKTGYYAKKFCANDSSSANFTVTFIRDGGFIPPWCLIRYADILLMYAEAKNEFSGPEATVYAAVEKIRQRAGLSPYTLPPGLTREQMREIVRNERRIELAFEEQRFWDIRRWKIAKSVYGTALHGVTVTKNANNTFSYAPKEVTTPYFTDAMYLFPIAIKETQVNPGLEQNPGY</sequence>
<evidence type="ECO:0000256" key="3">
    <source>
        <dbReference type="ARBA" id="ARBA00022729"/>
    </source>
</evidence>
<feature type="chain" id="PRO_5013223707" evidence="6">
    <location>
        <begin position="30"/>
        <end position="596"/>
    </location>
</feature>
<comment type="subcellular location">
    <subcellularLocation>
        <location evidence="1">Cell outer membrane</location>
    </subcellularLocation>
</comment>
<evidence type="ECO:0000313" key="10">
    <source>
        <dbReference type="Proteomes" id="UP000184420"/>
    </source>
</evidence>
<evidence type="ECO:0000256" key="2">
    <source>
        <dbReference type="ARBA" id="ARBA00006275"/>
    </source>
</evidence>
<name>A0A1M7JBA3_9BACT</name>
<dbReference type="GO" id="GO:0009279">
    <property type="term" value="C:cell outer membrane"/>
    <property type="evidence" value="ECO:0007669"/>
    <property type="project" value="UniProtKB-SubCell"/>
</dbReference>
<evidence type="ECO:0000259" key="8">
    <source>
        <dbReference type="Pfam" id="PF14322"/>
    </source>
</evidence>
<organism evidence="9 10">
    <name type="scientific">Chitinophaga jiangningensis</name>
    <dbReference type="NCBI Taxonomy" id="1419482"/>
    <lineage>
        <taxon>Bacteria</taxon>
        <taxon>Pseudomonadati</taxon>
        <taxon>Bacteroidota</taxon>
        <taxon>Chitinophagia</taxon>
        <taxon>Chitinophagales</taxon>
        <taxon>Chitinophagaceae</taxon>
        <taxon>Chitinophaga</taxon>
    </lineage>
</organism>
<dbReference type="STRING" id="1419482.SAMN05444266_108293"/>
<dbReference type="Proteomes" id="UP000184420">
    <property type="component" value="Unassembled WGS sequence"/>
</dbReference>
<evidence type="ECO:0000256" key="4">
    <source>
        <dbReference type="ARBA" id="ARBA00023136"/>
    </source>
</evidence>
<gene>
    <name evidence="9" type="ORF">SAMN05444266_108293</name>
</gene>
<evidence type="ECO:0000256" key="1">
    <source>
        <dbReference type="ARBA" id="ARBA00004442"/>
    </source>
</evidence>
<keyword evidence="10" id="KW-1185">Reference proteome</keyword>
<reference evidence="9 10" key="1">
    <citation type="submission" date="2016-11" db="EMBL/GenBank/DDBJ databases">
        <authorList>
            <person name="Jaros S."/>
            <person name="Januszkiewicz K."/>
            <person name="Wedrychowicz H."/>
        </authorList>
    </citation>
    <scope>NUCLEOTIDE SEQUENCE [LARGE SCALE GENOMIC DNA]</scope>
    <source>
        <strain evidence="9 10">DSM 27406</strain>
    </source>
</reference>
<dbReference type="EMBL" id="FRBL01000008">
    <property type="protein sequence ID" value="SHM50153.1"/>
    <property type="molecule type" value="Genomic_DNA"/>
</dbReference>
<keyword evidence="4" id="KW-0472">Membrane</keyword>
<evidence type="ECO:0000313" key="9">
    <source>
        <dbReference type="EMBL" id="SHM50153.1"/>
    </source>
</evidence>
<keyword evidence="3 6" id="KW-0732">Signal</keyword>
<evidence type="ECO:0000259" key="7">
    <source>
        <dbReference type="Pfam" id="PF07980"/>
    </source>
</evidence>
<dbReference type="Pfam" id="PF07980">
    <property type="entry name" value="SusD_RagB"/>
    <property type="match status" value="1"/>
</dbReference>
<dbReference type="OrthoDB" id="5694214at2"/>
<feature type="domain" description="RagB/SusD" evidence="7">
    <location>
        <begin position="313"/>
        <end position="596"/>
    </location>
</feature>
<dbReference type="InterPro" id="IPR033985">
    <property type="entry name" value="SusD-like_N"/>
</dbReference>
<proteinExistence type="inferred from homology"/>
<evidence type="ECO:0000256" key="5">
    <source>
        <dbReference type="ARBA" id="ARBA00023237"/>
    </source>
</evidence>
<protein>
    <submittedName>
        <fullName evidence="9">Starch-binding associating with outer membrane</fullName>
    </submittedName>
</protein>
<dbReference type="AlphaFoldDB" id="A0A1M7JBA3"/>
<dbReference type="SUPFAM" id="SSF48452">
    <property type="entry name" value="TPR-like"/>
    <property type="match status" value="1"/>
</dbReference>
<keyword evidence="5" id="KW-0998">Cell outer membrane</keyword>